<feature type="compositionally biased region" description="Polar residues" evidence="1">
    <location>
        <begin position="33"/>
        <end position="49"/>
    </location>
</feature>
<dbReference type="RefSeq" id="WP_112651829.1">
    <property type="nucleotide sequence ID" value="NZ_CP043451.1"/>
</dbReference>
<accession>A0AAE6MJ29</accession>
<proteinExistence type="predicted"/>
<dbReference type="AlphaFoldDB" id="A0AAE6MJ29"/>
<dbReference type="EMBL" id="CP043451">
    <property type="protein sequence ID" value="QEM04819.1"/>
    <property type="molecule type" value="Genomic_DNA"/>
</dbReference>
<protein>
    <submittedName>
        <fullName evidence="2">Uncharacterized protein</fullName>
    </submittedName>
</protein>
<name>A0AAE6MJ29_9SPHI</name>
<reference evidence="3 5" key="2">
    <citation type="submission" date="2021-03" db="EMBL/GenBank/DDBJ databases">
        <title>Mucilaginibacter strains isolated from gold and copper mining confer multi heavy-metal resistance.</title>
        <authorList>
            <person name="Li Y."/>
        </authorList>
    </citation>
    <scope>NUCLEOTIDE SEQUENCE [LARGE SCALE GENOMIC DNA]</scope>
    <source>
        <strain evidence="3 5">P2-4</strain>
    </source>
</reference>
<evidence type="ECO:0000313" key="2">
    <source>
        <dbReference type="EMBL" id="QEM04819.1"/>
    </source>
</evidence>
<dbReference type="EMBL" id="CP071880">
    <property type="protein sequence ID" value="QTE52666.1"/>
    <property type="molecule type" value="Genomic_DNA"/>
</dbReference>
<evidence type="ECO:0000313" key="3">
    <source>
        <dbReference type="EMBL" id="QTE52666.1"/>
    </source>
</evidence>
<feature type="compositionally biased region" description="Polar residues" evidence="1">
    <location>
        <begin position="1"/>
        <end position="13"/>
    </location>
</feature>
<evidence type="ECO:0000313" key="4">
    <source>
        <dbReference type="Proteomes" id="UP000250557"/>
    </source>
</evidence>
<evidence type="ECO:0000256" key="1">
    <source>
        <dbReference type="SAM" id="MobiDB-lite"/>
    </source>
</evidence>
<reference evidence="2 4" key="1">
    <citation type="submission" date="2019-08" db="EMBL/GenBank/DDBJ databases">
        <title>Comparative genome analysis confer to the adaptation heavy metal polluted environment.</title>
        <authorList>
            <person name="Li Y."/>
        </authorList>
    </citation>
    <scope>NUCLEOTIDE SEQUENCE [LARGE SCALE GENOMIC DNA]</scope>
    <source>
        <strain evidence="2 4">P2</strain>
    </source>
</reference>
<organism evidence="2 4">
    <name type="scientific">Mucilaginibacter rubeus</name>
    <dbReference type="NCBI Taxonomy" id="2027860"/>
    <lineage>
        <taxon>Bacteria</taxon>
        <taxon>Pseudomonadati</taxon>
        <taxon>Bacteroidota</taxon>
        <taxon>Sphingobacteriia</taxon>
        <taxon>Sphingobacteriales</taxon>
        <taxon>Sphingobacteriaceae</taxon>
        <taxon>Mucilaginibacter</taxon>
    </lineage>
</organism>
<dbReference type="Proteomes" id="UP000250557">
    <property type="component" value="Chromosome"/>
</dbReference>
<feature type="region of interest" description="Disordered" evidence="1">
    <location>
        <begin position="1"/>
        <end position="60"/>
    </location>
</feature>
<dbReference type="Proteomes" id="UP000663940">
    <property type="component" value="Chromosome"/>
</dbReference>
<evidence type="ECO:0000313" key="5">
    <source>
        <dbReference type="Proteomes" id="UP000663940"/>
    </source>
</evidence>
<keyword evidence="5" id="KW-1185">Reference proteome</keyword>
<gene>
    <name evidence="2" type="ORF">DIU31_015340</name>
    <name evidence="3" type="ORF">J3L21_12155</name>
</gene>
<sequence>MKGQQHFKNNTDAQGKPTADRAFTNHNDAQKQKGISNAGGQRSDQTSSRDSAHHPEKKKA</sequence>